<proteinExistence type="predicted"/>
<keyword evidence="2" id="KW-1185">Reference proteome</keyword>
<evidence type="ECO:0000313" key="1">
    <source>
        <dbReference type="EMBL" id="TMS14076.1"/>
    </source>
</evidence>
<reference evidence="1" key="1">
    <citation type="submission" date="2018-11" db="EMBL/GenBank/DDBJ databases">
        <title>The sequence and de novo assembly of Larimichthys crocea genome using PacBio and Hi-C technologies.</title>
        <authorList>
            <person name="Xu P."/>
            <person name="Chen B."/>
            <person name="Zhou Z."/>
            <person name="Ke Q."/>
            <person name="Wu Y."/>
            <person name="Bai H."/>
            <person name="Pu F."/>
        </authorList>
    </citation>
    <scope>NUCLEOTIDE SEQUENCE</scope>
    <source>
        <tissue evidence="1">Muscle</tissue>
    </source>
</reference>
<gene>
    <name evidence="1" type="ORF">E3U43_022556</name>
</gene>
<sequence length="527" mass="60735">MAILTELTQLSKTTNAKVALRARQVLIASHLPSYELRHNQVESIFLSAIDMYGHQFCIENLQKLILSETSIFDVLPNFFYHSNQVVRMAALEVYVRRAYIAYELNSVQHRQLRDNTCIVEFQFMLPTSHPNRGNIPTLNRRMSTPFPDIVKATDTKFQETKPQDLNAQASKSKDDNAEKRNGSDSETVDRMSFSSNLNHYGMVHVASVSDVLLDTSFTPPCQRMGAMVAFRSFQEFTRNIADVLSCFSDSPPPSPTFPEGGNPVLYGEEDNKSVQDEPIHILNVAIKTDSDIDDDGLAANFREFTQSKKSLLFEHGIRRLTFLVAQKDFRKQVNCEVDQRFHREFPKFFTFRARDKFEEDRIYRHLEPALAFQLELNRMRNFALTAIPCANHKMHLYLGAARVEVGTEVTDYRFFVRAIIRHSDLVTKEASFEYLHNEAERLLLEAMDELEVAFNNTTVRTDCNHIFLNFVPTVIMDPSKIEESVRSMVMRYGSRLWKLRVLQAELKINYPPDSNRKANPHPPLPHK</sequence>
<comment type="caution">
    <text evidence="1">The sequence shown here is derived from an EMBL/GenBank/DDBJ whole genome shotgun (WGS) entry which is preliminary data.</text>
</comment>
<protein>
    <submittedName>
        <fullName evidence="1">Uncharacterized protein</fullName>
    </submittedName>
</protein>
<dbReference type="Proteomes" id="UP000793456">
    <property type="component" value="Chromosome X"/>
</dbReference>
<organism evidence="1 2">
    <name type="scientific">Larimichthys crocea</name>
    <name type="common">Large yellow croaker</name>
    <name type="synonym">Pseudosciaena crocea</name>
    <dbReference type="NCBI Taxonomy" id="215358"/>
    <lineage>
        <taxon>Eukaryota</taxon>
        <taxon>Metazoa</taxon>
        <taxon>Chordata</taxon>
        <taxon>Craniata</taxon>
        <taxon>Vertebrata</taxon>
        <taxon>Euteleostomi</taxon>
        <taxon>Actinopterygii</taxon>
        <taxon>Neopterygii</taxon>
        <taxon>Teleostei</taxon>
        <taxon>Neoteleostei</taxon>
        <taxon>Acanthomorphata</taxon>
        <taxon>Eupercaria</taxon>
        <taxon>Sciaenidae</taxon>
        <taxon>Larimichthys</taxon>
    </lineage>
</organism>
<name>A0ACD3R3D8_LARCR</name>
<dbReference type="EMBL" id="CM011683">
    <property type="protein sequence ID" value="TMS14076.1"/>
    <property type="molecule type" value="Genomic_DNA"/>
</dbReference>
<accession>A0ACD3R3D8</accession>
<evidence type="ECO:0000313" key="2">
    <source>
        <dbReference type="Proteomes" id="UP000793456"/>
    </source>
</evidence>